<organism evidence="2 3">
    <name type="scientific">candidate division Kazan bacterium GW2011_GWB1_52_7</name>
    <dbReference type="NCBI Taxonomy" id="1620414"/>
    <lineage>
        <taxon>Bacteria</taxon>
        <taxon>Bacteria division Kazan-3B-28</taxon>
    </lineage>
</organism>
<dbReference type="InterPro" id="IPR015797">
    <property type="entry name" value="NUDIX_hydrolase-like_dom_sf"/>
</dbReference>
<dbReference type="InterPro" id="IPR036388">
    <property type="entry name" value="WH-like_DNA-bd_sf"/>
</dbReference>
<accession>A0A0G1ZGE6</accession>
<sequence>MHILEKQILARLTFNPGLKYSEIKPREVEGNLFTYHLNLLIKQGLVTKTSEHLYDLSARGRRYVDKLSLKHFRPRVQPKIVTLIVCKNAKGEYLLYKRHHQPFYGMCGFPYGKTHLGETLTTAATRELMEKTDLVARLTHRGDVYLVINDQGELLAHMLCHIFTTSHLSGTLRPQTIMGKCFWSKLPITSGRLMPGVMEIYQLIRKNRPGQKFWAEYRLDM</sequence>
<keyword evidence="2" id="KW-0378">Hydrolase</keyword>
<name>A0A0G1ZGE6_UNCK3</name>
<dbReference type="SUPFAM" id="SSF55811">
    <property type="entry name" value="Nudix"/>
    <property type="match status" value="1"/>
</dbReference>
<dbReference type="Gene3D" id="3.90.79.10">
    <property type="entry name" value="Nucleoside Triphosphate Pyrophosphohydrolase"/>
    <property type="match status" value="1"/>
</dbReference>
<evidence type="ECO:0000259" key="1">
    <source>
        <dbReference type="Pfam" id="PF00293"/>
    </source>
</evidence>
<dbReference type="EMBL" id="LCRB01000002">
    <property type="protein sequence ID" value="KKW26972.1"/>
    <property type="molecule type" value="Genomic_DNA"/>
</dbReference>
<reference evidence="2 3" key="1">
    <citation type="journal article" date="2015" name="Nature">
        <title>rRNA introns, odd ribosomes, and small enigmatic genomes across a large radiation of phyla.</title>
        <authorList>
            <person name="Brown C.T."/>
            <person name="Hug L.A."/>
            <person name="Thomas B.C."/>
            <person name="Sharon I."/>
            <person name="Castelle C.J."/>
            <person name="Singh A."/>
            <person name="Wilkins M.J."/>
            <person name="Williams K.H."/>
            <person name="Banfield J.F."/>
        </authorList>
    </citation>
    <scope>NUCLEOTIDE SEQUENCE [LARGE SCALE GENOMIC DNA]</scope>
</reference>
<evidence type="ECO:0000313" key="3">
    <source>
        <dbReference type="Proteomes" id="UP000034913"/>
    </source>
</evidence>
<evidence type="ECO:0000313" key="2">
    <source>
        <dbReference type="EMBL" id="KKW26972.1"/>
    </source>
</evidence>
<dbReference type="Proteomes" id="UP000034913">
    <property type="component" value="Unassembled WGS sequence"/>
</dbReference>
<dbReference type="Gene3D" id="1.10.10.10">
    <property type="entry name" value="Winged helix-like DNA-binding domain superfamily/Winged helix DNA-binding domain"/>
    <property type="match status" value="1"/>
</dbReference>
<proteinExistence type="predicted"/>
<protein>
    <submittedName>
        <fullName evidence="2">Hydrolase</fullName>
    </submittedName>
</protein>
<dbReference type="GO" id="GO:0016787">
    <property type="term" value="F:hydrolase activity"/>
    <property type="evidence" value="ECO:0007669"/>
    <property type="project" value="UniProtKB-KW"/>
</dbReference>
<gene>
    <name evidence="2" type="ORF">VF00_C0002G0299</name>
</gene>
<dbReference type="Pfam" id="PF00293">
    <property type="entry name" value="NUDIX"/>
    <property type="match status" value="1"/>
</dbReference>
<dbReference type="InterPro" id="IPR000086">
    <property type="entry name" value="NUDIX_hydrolase_dom"/>
</dbReference>
<dbReference type="AlphaFoldDB" id="A0A0G1ZGE6"/>
<comment type="caution">
    <text evidence="2">The sequence shown here is derived from an EMBL/GenBank/DDBJ whole genome shotgun (WGS) entry which is preliminary data.</text>
</comment>
<feature type="domain" description="Nudix hydrolase" evidence="1">
    <location>
        <begin position="81"/>
        <end position="175"/>
    </location>
</feature>